<dbReference type="OrthoDB" id="526037at2"/>
<feature type="domain" description="Aminoglycoside phosphotransferase" evidence="1">
    <location>
        <begin position="107"/>
        <end position="265"/>
    </location>
</feature>
<dbReference type="EMBL" id="WNAL01000023">
    <property type="protein sequence ID" value="MTR82312.1"/>
    <property type="molecule type" value="Genomic_DNA"/>
</dbReference>
<dbReference type="AlphaFoldDB" id="A0A0M6WM76"/>
<accession>A0A0M6WM76</accession>
<proteinExistence type="predicted"/>
<evidence type="ECO:0000313" key="4">
    <source>
        <dbReference type="EMBL" id="MTR82312.1"/>
    </source>
</evidence>
<name>A0A0M6WM76_9FIRM</name>
<keyword evidence="5" id="KW-1185">Reference proteome</keyword>
<reference evidence="2" key="2">
    <citation type="submission" date="2015-05" db="EMBL/GenBank/DDBJ databases">
        <authorList>
            <person name="Wang D.B."/>
            <person name="Wang M."/>
        </authorList>
    </citation>
    <scope>NUCLEOTIDE SEQUENCE [LARGE SCALE GENOMIC DNA]</scope>
    <source>
        <strain evidence="2">M72</strain>
    </source>
</reference>
<dbReference type="InterPro" id="IPR011009">
    <property type="entry name" value="Kinase-like_dom_sf"/>
</dbReference>
<evidence type="ECO:0000313" key="2">
    <source>
        <dbReference type="EMBL" id="CRL37004.1"/>
    </source>
</evidence>
<dbReference type="Proteomes" id="UP000095495">
    <property type="component" value="Unassembled WGS sequence"/>
</dbReference>
<evidence type="ECO:0000313" key="7">
    <source>
        <dbReference type="Proteomes" id="UP000446657"/>
    </source>
</evidence>
<dbReference type="SUPFAM" id="SSF56112">
    <property type="entry name" value="Protein kinase-like (PK-like)"/>
    <property type="match status" value="1"/>
</dbReference>
<dbReference type="PANTHER" id="PTHR21064:SF5">
    <property type="entry name" value="SLR1880 PROTEIN"/>
    <property type="match status" value="1"/>
</dbReference>
<gene>
    <name evidence="3" type="ORF">ERS852420_03201</name>
    <name evidence="4" type="ORF">GMD30_11560</name>
    <name evidence="2" type="ORF">M72_27591</name>
</gene>
<dbReference type="GO" id="GO:0016740">
    <property type="term" value="F:transferase activity"/>
    <property type="evidence" value="ECO:0007669"/>
    <property type="project" value="UniProtKB-KW"/>
</dbReference>
<dbReference type="RefSeq" id="WP_022044914.1">
    <property type="nucleotide sequence ID" value="NZ_CP173697.1"/>
</dbReference>
<evidence type="ECO:0000313" key="3">
    <source>
        <dbReference type="EMBL" id="CUN17297.1"/>
    </source>
</evidence>
<dbReference type="InterPro" id="IPR050249">
    <property type="entry name" value="Pseudomonas-type_ThrB"/>
</dbReference>
<dbReference type="STRING" id="301302.ERS852420_03201"/>
<evidence type="ECO:0000313" key="6">
    <source>
        <dbReference type="Proteomes" id="UP000095495"/>
    </source>
</evidence>
<keyword evidence="3" id="KW-0808">Transferase</keyword>
<protein>
    <submittedName>
        <fullName evidence="3 4">Phosphotransferase</fullName>
    </submittedName>
</protein>
<dbReference type="Gene3D" id="3.90.1200.10">
    <property type="match status" value="1"/>
</dbReference>
<reference evidence="4 7" key="3">
    <citation type="journal article" date="2019" name="Nat. Med.">
        <title>A library of human gut bacterial isolates paired with longitudinal multiomics data enables mechanistic microbiome research.</title>
        <authorList>
            <person name="Poyet M."/>
            <person name="Groussin M."/>
            <person name="Gibbons S.M."/>
            <person name="Avila-Pacheco J."/>
            <person name="Jiang X."/>
            <person name="Kearney S.M."/>
            <person name="Perrotta A.R."/>
            <person name="Berdy B."/>
            <person name="Zhao S."/>
            <person name="Lieberman T.D."/>
            <person name="Swanson P.K."/>
            <person name="Smith M."/>
            <person name="Roesemann S."/>
            <person name="Alexander J.E."/>
            <person name="Rich S.A."/>
            <person name="Livny J."/>
            <person name="Vlamakis H."/>
            <person name="Clish C."/>
            <person name="Bullock K."/>
            <person name="Deik A."/>
            <person name="Scott J."/>
            <person name="Pierce K.A."/>
            <person name="Xavier R.J."/>
            <person name="Alm E.J."/>
        </authorList>
    </citation>
    <scope>NUCLEOTIDE SEQUENCE [LARGE SCALE GENOMIC DNA]</scope>
    <source>
        <strain evidence="4 7">BIOML-A1</strain>
    </source>
</reference>
<dbReference type="InterPro" id="IPR002575">
    <property type="entry name" value="Aminoglycoside_PTrfase"/>
</dbReference>
<reference evidence="5" key="1">
    <citation type="submission" date="2015-05" db="EMBL/GenBank/DDBJ databases">
        <authorList>
            <consortium name="Pathogen Informatics"/>
        </authorList>
    </citation>
    <scope>NUCLEOTIDE SEQUENCE [LARGE SCALE GENOMIC DNA]</scope>
    <source>
        <strain evidence="3 6">2789STDY5608863</strain>
        <strain evidence="5">M72</strain>
    </source>
</reference>
<sequence length="371" mass="41635">MRAITEQQKQEAIAAFAYEGTLIADTVYGSGHINDTFRLTFAVGNMGDLDVILQRMNADAFPHPEQLMENIAGVTGFLKKKIIARGGDPERETLNIIPTVDNKPYYRDTNGDYWRSYRFITGASSFDQVETPQQFYESAVAFGSFQRLLADYPAETLHETIPGFHDTRARFAAFEKAVREDVVGRAAEVQKEIAFFLERKETACYFAGRLDRGELPIRVTHNDTKLNNVMLDDKTGKGVCVIDLDTVMPGLAMNDFGDAIRYGASTAAEDERDLSEVSCSMELFSLFTKGFLEGCGGSLTPEETALLPMGAKVMTYECGMRFLMDYLQGDRYFKIHRDGQNLDRARTQLTLVADMERKMQQMQDIVRKAAG</sequence>
<dbReference type="EMBL" id="CYXV01000017">
    <property type="protein sequence ID" value="CUN17297.1"/>
    <property type="molecule type" value="Genomic_DNA"/>
</dbReference>
<dbReference type="Proteomes" id="UP000446657">
    <property type="component" value="Unassembled WGS sequence"/>
</dbReference>
<evidence type="ECO:0000259" key="1">
    <source>
        <dbReference type="Pfam" id="PF01636"/>
    </source>
</evidence>
<evidence type="ECO:0000313" key="5">
    <source>
        <dbReference type="Proteomes" id="UP000049979"/>
    </source>
</evidence>
<dbReference type="Pfam" id="PF01636">
    <property type="entry name" value="APH"/>
    <property type="match status" value="1"/>
</dbReference>
<organism evidence="2 5">
    <name type="scientific">Roseburia faecis</name>
    <dbReference type="NCBI Taxonomy" id="301302"/>
    <lineage>
        <taxon>Bacteria</taxon>
        <taxon>Bacillati</taxon>
        <taxon>Bacillota</taxon>
        <taxon>Clostridia</taxon>
        <taxon>Lachnospirales</taxon>
        <taxon>Lachnospiraceae</taxon>
        <taxon>Roseburia</taxon>
    </lineage>
</organism>
<dbReference type="EMBL" id="CVRR01000015">
    <property type="protein sequence ID" value="CRL37004.1"/>
    <property type="molecule type" value="Genomic_DNA"/>
</dbReference>
<dbReference type="PANTHER" id="PTHR21064">
    <property type="entry name" value="AMINOGLYCOSIDE PHOSPHOTRANSFERASE DOMAIN-CONTAINING PROTEIN-RELATED"/>
    <property type="match status" value="1"/>
</dbReference>
<dbReference type="Proteomes" id="UP000049979">
    <property type="component" value="Unassembled WGS sequence"/>
</dbReference>